<dbReference type="Gene3D" id="2.120.10.30">
    <property type="entry name" value="TolB, C-terminal domain"/>
    <property type="match status" value="1"/>
</dbReference>
<feature type="transmembrane region" description="Helical" evidence="1">
    <location>
        <begin position="7"/>
        <end position="25"/>
    </location>
</feature>
<keyword evidence="1" id="KW-0812">Transmembrane</keyword>
<evidence type="ECO:0008006" key="4">
    <source>
        <dbReference type="Google" id="ProtNLM"/>
    </source>
</evidence>
<keyword evidence="1" id="KW-0472">Membrane</keyword>
<evidence type="ECO:0000313" key="2">
    <source>
        <dbReference type="EMBL" id="OGH85532.1"/>
    </source>
</evidence>
<sequence>MDKKMTVIFGTAFVLIILFFVYILIPKDPTTKVNKDVTENNNPVVVSNSKETNNVLSVVANNGQDDVFVPTDLDLSNVTLEEVDEEITTEEILKIYEVNGPTGKVTFKLPLHRTIELSPDKRFVAMDTDYEDRYYALRLYDVVTGKFYNKILLKTDEDMEKSQGLYWWSPDSNYIAFTMADGISQDLYIYDIYNDSSKRTETKSLLFCGDSCASEVPFWSGDSKYIGMVEHTRDSVGEYNSTFVTIFDLGGNRLQHSKPIDTGDTTTMYRLAWDENNQVTYSYLSYTEDGEEFVEDEPVNLDYSLLK</sequence>
<evidence type="ECO:0000256" key="1">
    <source>
        <dbReference type="SAM" id="Phobius"/>
    </source>
</evidence>
<evidence type="ECO:0000313" key="3">
    <source>
        <dbReference type="Proteomes" id="UP000178349"/>
    </source>
</evidence>
<name>A0A1F6NNL3_9BACT</name>
<organism evidence="2 3">
    <name type="scientific">Candidatus Magasanikbacteria bacterium RIFOXYC12_FULL_33_11</name>
    <dbReference type="NCBI Taxonomy" id="1798701"/>
    <lineage>
        <taxon>Bacteria</taxon>
        <taxon>Candidatus Magasanikiibacteriota</taxon>
    </lineage>
</organism>
<keyword evidence="1" id="KW-1133">Transmembrane helix</keyword>
<dbReference type="SUPFAM" id="SSF82171">
    <property type="entry name" value="DPP6 N-terminal domain-like"/>
    <property type="match status" value="1"/>
</dbReference>
<dbReference type="EMBL" id="MFQW01000042">
    <property type="protein sequence ID" value="OGH85532.1"/>
    <property type="molecule type" value="Genomic_DNA"/>
</dbReference>
<proteinExistence type="predicted"/>
<dbReference type="InterPro" id="IPR011042">
    <property type="entry name" value="6-blade_b-propeller_TolB-like"/>
</dbReference>
<comment type="caution">
    <text evidence="2">The sequence shown here is derived from an EMBL/GenBank/DDBJ whole genome shotgun (WGS) entry which is preliminary data.</text>
</comment>
<gene>
    <name evidence="2" type="ORF">A2493_01165</name>
</gene>
<reference evidence="2 3" key="1">
    <citation type="journal article" date="2016" name="Nat. Commun.">
        <title>Thousands of microbial genomes shed light on interconnected biogeochemical processes in an aquifer system.</title>
        <authorList>
            <person name="Anantharaman K."/>
            <person name="Brown C.T."/>
            <person name="Hug L.A."/>
            <person name="Sharon I."/>
            <person name="Castelle C.J."/>
            <person name="Probst A.J."/>
            <person name="Thomas B.C."/>
            <person name="Singh A."/>
            <person name="Wilkins M.J."/>
            <person name="Karaoz U."/>
            <person name="Brodie E.L."/>
            <person name="Williams K.H."/>
            <person name="Hubbard S.S."/>
            <person name="Banfield J.F."/>
        </authorList>
    </citation>
    <scope>NUCLEOTIDE SEQUENCE [LARGE SCALE GENOMIC DNA]</scope>
</reference>
<dbReference type="Proteomes" id="UP000178349">
    <property type="component" value="Unassembled WGS sequence"/>
</dbReference>
<protein>
    <recommendedName>
        <fullName evidence="4">Dipeptidylpeptidase IV N-terminal domain-containing protein</fullName>
    </recommendedName>
</protein>
<accession>A0A1F6NNL3</accession>
<dbReference type="AlphaFoldDB" id="A0A1F6NNL3"/>